<organism evidence="10 11">
    <name type="scientific">Thiospirillum jenense</name>
    <dbReference type="NCBI Taxonomy" id="1653858"/>
    <lineage>
        <taxon>Bacteria</taxon>
        <taxon>Pseudomonadati</taxon>
        <taxon>Pseudomonadota</taxon>
        <taxon>Gammaproteobacteria</taxon>
        <taxon>Chromatiales</taxon>
        <taxon>Chromatiaceae</taxon>
        <taxon>Thiospirillum</taxon>
    </lineage>
</organism>
<name>A0A839HLZ0_9GAMM</name>
<dbReference type="EMBL" id="JABVCQ010000061">
    <property type="protein sequence ID" value="MBB1127397.1"/>
    <property type="molecule type" value="Genomic_DNA"/>
</dbReference>
<feature type="transmembrane region" description="Helical" evidence="8">
    <location>
        <begin position="272"/>
        <end position="292"/>
    </location>
</feature>
<dbReference type="InterPro" id="IPR038731">
    <property type="entry name" value="RgtA/B/C-like"/>
</dbReference>
<dbReference type="GO" id="GO:0016763">
    <property type="term" value="F:pentosyltransferase activity"/>
    <property type="evidence" value="ECO:0007669"/>
    <property type="project" value="TreeGrafter"/>
</dbReference>
<keyword evidence="7 8" id="KW-0472">Membrane</keyword>
<feature type="transmembrane region" description="Helical" evidence="8">
    <location>
        <begin position="124"/>
        <end position="144"/>
    </location>
</feature>
<reference evidence="10 11" key="1">
    <citation type="journal article" date="2020" name="Arch. Microbiol.">
        <title>The genome sequence of the giant phototrophic gammaproteobacterium Thiospirillum jenense gives insight into its physiological properties and phylogenetic relationships.</title>
        <authorList>
            <person name="Imhoff J.F."/>
            <person name="Meyer T.E."/>
            <person name="Kyndt J.A."/>
        </authorList>
    </citation>
    <scope>NUCLEOTIDE SEQUENCE [LARGE SCALE GENOMIC DNA]</scope>
    <source>
        <strain evidence="10 11">DSM 216</strain>
    </source>
</reference>
<keyword evidence="6 8" id="KW-1133">Transmembrane helix</keyword>
<evidence type="ECO:0000256" key="6">
    <source>
        <dbReference type="ARBA" id="ARBA00022989"/>
    </source>
</evidence>
<protein>
    <submittedName>
        <fullName evidence="10">Glycosyltransferase family 39 protein</fullName>
    </submittedName>
</protein>
<dbReference type="GO" id="GO:0009103">
    <property type="term" value="P:lipopolysaccharide biosynthetic process"/>
    <property type="evidence" value="ECO:0007669"/>
    <property type="project" value="UniProtKB-ARBA"/>
</dbReference>
<evidence type="ECO:0000256" key="8">
    <source>
        <dbReference type="SAM" id="Phobius"/>
    </source>
</evidence>
<feature type="transmembrane region" description="Helical" evidence="8">
    <location>
        <begin position="299"/>
        <end position="320"/>
    </location>
</feature>
<dbReference type="PANTHER" id="PTHR33908">
    <property type="entry name" value="MANNOSYLTRANSFERASE YKCB-RELATED"/>
    <property type="match status" value="1"/>
</dbReference>
<keyword evidence="4 10" id="KW-0808">Transferase</keyword>
<dbReference type="Proteomes" id="UP000548632">
    <property type="component" value="Unassembled WGS sequence"/>
</dbReference>
<feature type="transmembrane region" description="Helical" evidence="8">
    <location>
        <begin position="76"/>
        <end position="94"/>
    </location>
</feature>
<gene>
    <name evidence="10" type="ORF">HUK38_14390</name>
</gene>
<comment type="subcellular location">
    <subcellularLocation>
        <location evidence="1">Cell membrane</location>
        <topology evidence="1">Multi-pass membrane protein</topology>
    </subcellularLocation>
</comment>
<feature type="transmembrane region" description="Helical" evidence="8">
    <location>
        <begin position="101"/>
        <end position="118"/>
    </location>
</feature>
<evidence type="ECO:0000259" key="9">
    <source>
        <dbReference type="Pfam" id="PF13231"/>
    </source>
</evidence>
<dbReference type="Pfam" id="PF13231">
    <property type="entry name" value="PMT_2"/>
    <property type="match status" value="1"/>
</dbReference>
<feature type="transmembrane region" description="Helical" evidence="8">
    <location>
        <begin position="326"/>
        <end position="342"/>
    </location>
</feature>
<evidence type="ECO:0000256" key="5">
    <source>
        <dbReference type="ARBA" id="ARBA00022692"/>
    </source>
</evidence>
<feature type="transmembrane region" description="Helical" evidence="8">
    <location>
        <begin position="220"/>
        <end position="238"/>
    </location>
</feature>
<keyword evidence="11" id="KW-1185">Reference proteome</keyword>
<evidence type="ECO:0000256" key="7">
    <source>
        <dbReference type="ARBA" id="ARBA00023136"/>
    </source>
</evidence>
<feature type="transmembrane region" description="Helical" evidence="8">
    <location>
        <begin position="174"/>
        <end position="200"/>
    </location>
</feature>
<comment type="caution">
    <text evidence="10">The sequence shown here is derived from an EMBL/GenBank/DDBJ whole genome shotgun (WGS) entry which is preliminary data.</text>
</comment>
<evidence type="ECO:0000256" key="2">
    <source>
        <dbReference type="ARBA" id="ARBA00022475"/>
    </source>
</evidence>
<keyword evidence="3" id="KW-0328">Glycosyltransferase</keyword>
<dbReference type="GO" id="GO:0005886">
    <property type="term" value="C:plasma membrane"/>
    <property type="evidence" value="ECO:0007669"/>
    <property type="project" value="UniProtKB-SubCell"/>
</dbReference>
<evidence type="ECO:0000313" key="10">
    <source>
        <dbReference type="EMBL" id="MBB1127397.1"/>
    </source>
</evidence>
<evidence type="ECO:0000256" key="3">
    <source>
        <dbReference type="ARBA" id="ARBA00022676"/>
    </source>
</evidence>
<feature type="transmembrane region" description="Helical" evidence="8">
    <location>
        <begin position="354"/>
        <end position="377"/>
    </location>
</feature>
<dbReference type="RefSeq" id="WP_182585018.1">
    <property type="nucleotide sequence ID" value="NZ_JABVCQ010000061.1"/>
</dbReference>
<feature type="domain" description="Glycosyltransferase RgtA/B/C/D-like" evidence="9">
    <location>
        <begin position="79"/>
        <end position="234"/>
    </location>
</feature>
<dbReference type="AlphaFoldDB" id="A0A839HLZ0"/>
<evidence type="ECO:0000313" key="11">
    <source>
        <dbReference type="Proteomes" id="UP000548632"/>
    </source>
</evidence>
<keyword evidence="5 8" id="KW-0812">Transmembrane</keyword>
<dbReference type="PANTHER" id="PTHR33908:SF11">
    <property type="entry name" value="MEMBRANE PROTEIN"/>
    <property type="match status" value="1"/>
</dbReference>
<feature type="transmembrane region" description="Helical" evidence="8">
    <location>
        <begin position="9"/>
        <end position="33"/>
    </location>
</feature>
<evidence type="ECO:0000256" key="1">
    <source>
        <dbReference type="ARBA" id="ARBA00004651"/>
    </source>
</evidence>
<evidence type="ECO:0000256" key="4">
    <source>
        <dbReference type="ARBA" id="ARBA00022679"/>
    </source>
</evidence>
<sequence length="539" mass="61985">MKKIVIDSILIVVVLTVGALVTWNGLVANGLWWTDESRHTMHGVFFLDFLRDLPFDDPYNYVQRYFAQYPAIAFNWYLPLFPIIVSFFMSIIGVSEFAAHIAIVFVWLVGVIAWYIWLKSRFDHVTALATVLILLSLPVVVLWSRSVMLEAPAIGMCMASVFMFQRYLDRPQYSTAIAFGLIILITLLIKQTTLFILPVLISHALVSQNRRVLFSKKESFLIVAFITLGLLIIAVHALKFGPEIVMSASSHAYDAYPSLDSLPRWIMYSTSIYKGSSIAIVILGIMGVFLLLRQQTREFTLPIAWLIASYLWCTYLASIPDDNERYAFYVMPAVAFFAAYGIHYFRHSMVYRRIMLTVTFAVIGWQVFAAINLPHWYVAGYEAAAQFIRTLPNTGSILFFGKNDGNFIFHLHRLDRDKQYVILRGDKLLVEISITKDFGIKSHVSNTSQVETLLNENWIHWIVVESKNLVKVQEVDLLNEVLRNQKSYRLVKTVPVESNLKVFKNVDILIYENLNFHLPEDGRINIKYPYLGKTYQFVF</sequence>
<accession>A0A839HLZ0</accession>
<proteinExistence type="predicted"/>
<keyword evidence="2" id="KW-1003">Cell membrane</keyword>
<dbReference type="InterPro" id="IPR050297">
    <property type="entry name" value="LipidA_mod_glycosyltrf_83"/>
</dbReference>